<keyword evidence="3" id="KW-1185">Reference proteome</keyword>
<dbReference type="PANTHER" id="PTHR16004">
    <property type="entry name" value="RING FINGER PROTEIN 31-RELATED"/>
    <property type="match status" value="1"/>
</dbReference>
<organism evidence="2 3">
    <name type="scientific">Daphnia pulex</name>
    <name type="common">Water flea</name>
    <dbReference type="NCBI Taxonomy" id="6669"/>
    <lineage>
        <taxon>Eukaryota</taxon>
        <taxon>Metazoa</taxon>
        <taxon>Ecdysozoa</taxon>
        <taxon>Arthropoda</taxon>
        <taxon>Crustacea</taxon>
        <taxon>Branchiopoda</taxon>
        <taxon>Diplostraca</taxon>
        <taxon>Cladocera</taxon>
        <taxon>Anomopoda</taxon>
        <taxon>Daphniidae</taxon>
        <taxon>Daphnia</taxon>
    </lineage>
</organism>
<dbReference type="PANTHER" id="PTHR16004:SF2">
    <property type="entry name" value="E3 UBIQUITIN-PROTEIN LIGASE LUBEL"/>
    <property type="match status" value="1"/>
</dbReference>
<protein>
    <recommendedName>
        <fullName evidence="1">RNF31 C-terminal domain-containing protein</fullName>
    </recommendedName>
</protein>
<reference evidence="2 3" key="1">
    <citation type="journal article" date="2011" name="Science">
        <title>The ecoresponsive genome of Daphnia pulex.</title>
        <authorList>
            <person name="Colbourne J.K."/>
            <person name="Pfrender M.E."/>
            <person name="Gilbert D."/>
            <person name="Thomas W.K."/>
            <person name="Tucker A."/>
            <person name="Oakley T.H."/>
            <person name="Tokishita S."/>
            <person name="Aerts A."/>
            <person name="Arnold G.J."/>
            <person name="Basu M.K."/>
            <person name="Bauer D.J."/>
            <person name="Caceres C.E."/>
            <person name="Carmel L."/>
            <person name="Casola C."/>
            <person name="Choi J.H."/>
            <person name="Detter J.C."/>
            <person name="Dong Q."/>
            <person name="Dusheyko S."/>
            <person name="Eads B.D."/>
            <person name="Frohlich T."/>
            <person name="Geiler-Samerotte K.A."/>
            <person name="Gerlach D."/>
            <person name="Hatcher P."/>
            <person name="Jogdeo S."/>
            <person name="Krijgsveld J."/>
            <person name="Kriventseva E.V."/>
            <person name="Kultz D."/>
            <person name="Laforsch C."/>
            <person name="Lindquist E."/>
            <person name="Lopez J."/>
            <person name="Manak J.R."/>
            <person name="Muller J."/>
            <person name="Pangilinan J."/>
            <person name="Patwardhan R.P."/>
            <person name="Pitluck S."/>
            <person name="Pritham E.J."/>
            <person name="Rechtsteiner A."/>
            <person name="Rho M."/>
            <person name="Rogozin I.B."/>
            <person name="Sakarya O."/>
            <person name="Salamov A."/>
            <person name="Schaack S."/>
            <person name="Shapiro H."/>
            <person name="Shiga Y."/>
            <person name="Skalitzky C."/>
            <person name="Smith Z."/>
            <person name="Souvorov A."/>
            <person name="Sung W."/>
            <person name="Tang Z."/>
            <person name="Tsuchiya D."/>
            <person name="Tu H."/>
            <person name="Vos H."/>
            <person name="Wang M."/>
            <person name="Wolf Y.I."/>
            <person name="Yamagata H."/>
            <person name="Yamada T."/>
            <person name="Ye Y."/>
            <person name="Shaw J.R."/>
            <person name="Andrews J."/>
            <person name="Crease T.J."/>
            <person name="Tang H."/>
            <person name="Lucas S.M."/>
            <person name="Robertson H.M."/>
            <person name="Bork P."/>
            <person name="Koonin E.V."/>
            <person name="Zdobnov E.M."/>
            <person name="Grigoriev I.V."/>
            <person name="Lynch M."/>
            <person name="Boore J.L."/>
        </authorList>
    </citation>
    <scope>NUCLEOTIDE SEQUENCE [LARGE SCALE GENOMIC DNA]</scope>
</reference>
<name>E9I3U0_DAPPU</name>
<accession>E9I3U0</accession>
<dbReference type="InterPro" id="IPR026254">
    <property type="entry name" value="RNF31-like"/>
</dbReference>
<feature type="domain" description="RNF31 C-terminal" evidence="1">
    <location>
        <begin position="47"/>
        <end position="131"/>
    </location>
</feature>
<dbReference type="HOGENOM" id="CLU_1932770_0_0_1"/>
<dbReference type="OrthoDB" id="9978677at2759"/>
<feature type="non-terminal residue" evidence="2">
    <location>
        <position position="131"/>
    </location>
</feature>
<dbReference type="InterPro" id="IPR041031">
    <property type="entry name" value="RNF31_C"/>
</dbReference>
<dbReference type="InParanoid" id="E9I3U0"/>
<dbReference type="eggNOG" id="KOG1812">
    <property type="taxonomic scope" value="Eukaryota"/>
</dbReference>
<dbReference type="GO" id="GO:0071797">
    <property type="term" value="C:LUBAC complex"/>
    <property type="evidence" value="ECO:0007669"/>
    <property type="project" value="InterPro"/>
</dbReference>
<feature type="non-terminal residue" evidence="2">
    <location>
        <position position="1"/>
    </location>
</feature>
<dbReference type="Proteomes" id="UP000000305">
    <property type="component" value="Unassembled WGS sequence"/>
</dbReference>
<evidence type="ECO:0000313" key="2">
    <source>
        <dbReference type="EMBL" id="EFX61340.1"/>
    </source>
</evidence>
<dbReference type="STRING" id="6669.E9I3U0"/>
<dbReference type="EMBL" id="GL734741">
    <property type="protein sequence ID" value="EFX61340.1"/>
    <property type="molecule type" value="Genomic_DNA"/>
</dbReference>
<evidence type="ECO:0000259" key="1">
    <source>
        <dbReference type="Pfam" id="PF18091"/>
    </source>
</evidence>
<gene>
    <name evidence="2" type="ORF">DAPPUDRAFT_37139</name>
</gene>
<dbReference type="KEGG" id="dpx:DAPPUDRAFT_37139"/>
<dbReference type="AlphaFoldDB" id="E9I3U0"/>
<dbReference type="GO" id="GO:0004842">
    <property type="term" value="F:ubiquitin-protein transferase activity"/>
    <property type="evidence" value="ECO:0007669"/>
    <property type="project" value="InterPro"/>
</dbReference>
<sequence length="131" mass="14770">EFCSGCDRQFLMGSRCGVGPFCDKLGLHAHHPRNCLFYLRDKEPRDLQKLLTEHGVPFMTEPHDSTEGPKQCVVQLQRETSEGLVDDVCSNEVKEGQAGLCRLHYVEYLAALITKNDVDPLDIFSSDELET</sequence>
<dbReference type="Pfam" id="PF18091">
    <property type="entry name" value="E3_UbLigase_RBR"/>
    <property type="match status" value="1"/>
</dbReference>
<proteinExistence type="predicted"/>
<evidence type="ECO:0000313" key="3">
    <source>
        <dbReference type="Proteomes" id="UP000000305"/>
    </source>
</evidence>